<dbReference type="InterPro" id="IPR005110">
    <property type="entry name" value="MoeA_linker/N"/>
</dbReference>
<evidence type="ECO:0000313" key="2">
    <source>
        <dbReference type="EMBL" id="VEJ30093.1"/>
    </source>
</evidence>
<feature type="domain" description="MoeA N-terminal and linker" evidence="1">
    <location>
        <begin position="20"/>
        <end position="79"/>
    </location>
</feature>
<gene>
    <name evidence="2" type="primary">moeA_2</name>
    <name evidence="2" type="ORF">NCTC10918_01365</name>
</gene>
<dbReference type="Gene3D" id="3.90.105.10">
    <property type="entry name" value="Molybdopterin biosynthesis moea protein, domain 2"/>
    <property type="match status" value="1"/>
</dbReference>
<dbReference type="SUPFAM" id="SSF63882">
    <property type="entry name" value="MoeA N-terminal region -like"/>
    <property type="match status" value="1"/>
</dbReference>
<evidence type="ECO:0000259" key="1">
    <source>
        <dbReference type="Pfam" id="PF03453"/>
    </source>
</evidence>
<dbReference type="GO" id="GO:0032324">
    <property type="term" value="P:molybdopterin cofactor biosynthetic process"/>
    <property type="evidence" value="ECO:0007669"/>
    <property type="project" value="InterPro"/>
</dbReference>
<proteinExistence type="predicted"/>
<reference evidence="2 3" key="1">
    <citation type="submission" date="2018-12" db="EMBL/GenBank/DDBJ databases">
        <authorList>
            <consortium name="Pathogen Informatics"/>
        </authorList>
    </citation>
    <scope>NUCLEOTIDE SEQUENCE [LARGE SCALE GENOMIC DNA]</scope>
    <source>
        <strain evidence="2 3">NCTC10918</strain>
    </source>
</reference>
<evidence type="ECO:0000313" key="3">
    <source>
        <dbReference type="Proteomes" id="UP000270988"/>
    </source>
</evidence>
<dbReference type="EC" id="2.10.1.1" evidence="2"/>
<dbReference type="GO" id="GO:0061599">
    <property type="term" value="F:molybdopterin molybdotransferase activity"/>
    <property type="evidence" value="ECO:0007669"/>
    <property type="project" value="UniProtKB-EC"/>
</dbReference>
<dbReference type="Proteomes" id="UP000270988">
    <property type="component" value="Chromosome"/>
</dbReference>
<dbReference type="Pfam" id="PF03453">
    <property type="entry name" value="MoeA_N"/>
    <property type="match status" value="1"/>
</dbReference>
<accession>A0A448UVZ0</accession>
<dbReference type="AlphaFoldDB" id="A0A448UVZ0"/>
<keyword evidence="2" id="KW-0808">Transferase</keyword>
<name>A0A448UVZ0_9MICC</name>
<dbReference type="EMBL" id="LR134521">
    <property type="protein sequence ID" value="VEJ30093.1"/>
    <property type="molecule type" value="Genomic_DNA"/>
</dbReference>
<dbReference type="Gene3D" id="2.170.190.11">
    <property type="entry name" value="Molybdopterin biosynthesis moea protein, domain 3"/>
    <property type="match status" value="1"/>
</dbReference>
<organism evidence="2 3">
    <name type="scientific">Rothia dentocariosa</name>
    <dbReference type="NCBI Taxonomy" id="2047"/>
    <lineage>
        <taxon>Bacteria</taxon>
        <taxon>Bacillati</taxon>
        <taxon>Actinomycetota</taxon>
        <taxon>Actinomycetes</taxon>
        <taxon>Micrococcales</taxon>
        <taxon>Micrococcaceae</taxon>
        <taxon>Rothia</taxon>
    </lineage>
</organism>
<sequence>MHKPQFDGTPTTEEYRAYLALLLRDTFIGRAENLPLARATDRILAQDVLARLDVPSFDNSQMDGYALTAEGASRENRIFTVGREIPAGGRCSVRAHPTI</sequence>
<protein>
    <submittedName>
        <fullName evidence="2">Molybdopterin molybdenumtransferase</fullName>
        <ecNumber evidence="2">2.10.1.1</ecNumber>
    </submittedName>
</protein>
<dbReference type="InterPro" id="IPR036135">
    <property type="entry name" value="MoeA_linker/N_sf"/>
</dbReference>